<evidence type="ECO:0000313" key="5">
    <source>
        <dbReference type="RefSeq" id="XP_071900910.1"/>
    </source>
</evidence>
<dbReference type="PANTHER" id="PTHR37984">
    <property type="entry name" value="PROTEIN CBG26694"/>
    <property type="match status" value="1"/>
</dbReference>
<feature type="region of interest" description="Disordered" evidence="2">
    <location>
        <begin position="53"/>
        <end position="86"/>
    </location>
</feature>
<dbReference type="RefSeq" id="XP_071900910.1">
    <property type="nucleotide sequence ID" value="XM_072044809.1"/>
</dbReference>
<dbReference type="Gene3D" id="3.30.70.270">
    <property type="match status" value="2"/>
</dbReference>
<proteinExistence type="predicted"/>
<keyword evidence="4" id="KW-1185">Reference proteome</keyword>
<dbReference type="InterPro" id="IPR050951">
    <property type="entry name" value="Retrovirus_Pol_polyprotein"/>
</dbReference>
<evidence type="ECO:0000259" key="3">
    <source>
        <dbReference type="PROSITE" id="PS50878"/>
    </source>
</evidence>
<dbReference type="PROSITE" id="PS50878">
    <property type="entry name" value="RT_POL"/>
    <property type="match status" value="1"/>
</dbReference>
<evidence type="ECO:0000256" key="2">
    <source>
        <dbReference type="SAM" id="MobiDB-lite"/>
    </source>
</evidence>
<dbReference type="SUPFAM" id="SSF56672">
    <property type="entry name" value="DNA/RNA polymerases"/>
    <property type="match status" value="1"/>
</dbReference>
<organism evidence="4 5">
    <name type="scientific">Coffea arabica</name>
    <name type="common">Arabian coffee</name>
    <dbReference type="NCBI Taxonomy" id="13443"/>
    <lineage>
        <taxon>Eukaryota</taxon>
        <taxon>Viridiplantae</taxon>
        <taxon>Streptophyta</taxon>
        <taxon>Embryophyta</taxon>
        <taxon>Tracheophyta</taxon>
        <taxon>Spermatophyta</taxon>
        <taxon>Magnoliopsida</taxon>
        <taxon>eudicotyledons</taxon>
        <taxon>Gunneridae</taxon>
        <taxon>Pentapetalae</taxon>
        <taxon>asterids</taxon>
        <taxon>lamiids</taxon>
        <taxon>Gentianales</taxon>
        <taxon>Rubiaceae</taxon>
        <taxon>Ixoroideae</taxon>
        <taxon>Gardenieae complex</taxon>
        <taxon>Bertiereae - Coffeeae clade</taxon>
        <taxon>Coffeeae</taxon>
        <taxon>Coffea</taxon>
    </lineage>
</organism>
<evidence type="ECO:0000256" key="1">
    <source>
        <dbReference type="ARBA" id="ARBA00023268"/>
    </source>
</evidence>
<dbReference type="Gene3D" id="3.10.20.370">
    <property type="match status" value="1"/>
</dbReference>
<dbReference type="GeneID" id="140004676"/>
<name>A0ABM4U0V0_COFAR</name>
<dbReference type="Pfam" id="PF03732">
    <property type="entry name" value="Retrotrans_gag"/>
    <property type="match status" value="1"/>
</dbReference>
<protein>
    <recommendedName>
        <fullName evidence="3">Reverse transcriptase domain-containing protein</fullName>
    </recommendedName>
</protein>
<dbReference type="Gene3D" id="3.10.10.10">
    <property type="entry name" value="HIV Type 1 Reverse Transcriptase, subunit A, domain 1"/>
    <property type="match status" value="1"/>
</dbReference>
<dbReference type="CDD" id="cd09274">
    <property type="entry name" value="RNase_HI_RT_Ty3"/>
    <property type="match status" value="1"/>
</dbReference>
<evidence type="ECO:0000313" key="4">
    <source>
        <dbReference type="Proteomes" id="UP001652660"/>
    </source>
</evidence>
<dbReference type="Pfam" id="PF00078">
    <property type="entry name" value="RVT_1"/>
    <property type="match status" value="1"/>
</dbReference>
<dbReference type="InterPro" id="IPR041577">
    <property type="entry name" value="RT_RNaseH_2"/>
</dbReference>
<dbReference type="InterPro" id="IPR000477">
    <property type="entry name" value="RT_dom"/>
</dbReference>
<accession>A0ABM4U0V0</accession>
<feature type="domain" description="Reverse transcriptase" evidence="3">
    <location>
        <begin position="415"/>
        <end position="596"/>
    </location>
</feature>
<dbReference type="Proteomes" id="UP001652660">
    <property type="component" value="Chromosome 4c"/>
</dbReference>
<gene>
    <name evidence="5" type="primary">LOC140004676</name>
</gene>
<dbReference type="InterPro" id="IPR005162">
    <property type="entry name" value="Retrotrans_gag_dom"/>
</dbReference>
<sequence>MTKSQDEALKKDLSELGSVVKVLEHKQEGTERTLKNLDQKYESMMPMMAKLNGKDKDAESSSSIVGPRKGETQWEGHGRSDWKESSSYTRVPKMELPNFTGDNPREWIRKANKYFKINGVEENMKTEIAELYLRDRADTWFHRAFSGREVILWTELATALCERFGEGTPEEAIEEFNKLRQEGSVADYLEKFELLKALVMPSLPHLVDSYYKACFLSGLKEEIVNMVKMAKPLTLADAIEAAKLQEKNLRAMQKIHTRAYPGPPLHTKPHSTPQAITRGALLLPEPQTNTPSKTINIQIATRTNSRGSPLSHIHLLLVNDESEDSASIDGEKETEPNVFCDCIEGKLEDEHIEVSVHALAGGGEHRTIKLRGVIKGRTVTALIDSGNTHCFLDEQLARSLGLISSGPSLVVKLRAVTEEVPEAEAIPLEMERVLQEFEDDGTWRFCVDYRQLNELTVKSKYPIPLIDELLDELNGSKYFTKIDLRAGYFQIRVKTEDIPKTAFRTHQGLYEFKVMPFGLTNAPATFQDLMNHVFQKQLRKSVLVFFDDILVYSSSLQEHLKHVAEVLNILRRHQLYAKRSKCAFAQAQVEYLGHIISEEGVKVDPGKIEGMVKWPRLENVKQLRGFLGLTGYYRRFVRGYGSITKPLTALLKKDSFQLGGEAKKAFQRLKGAMSDIPVLALPDFNQPFVVETDACYNGIGAVLMQKRRPIAYISQGLGPKNMGLSIYEKELLALVTAVTKWRHYLEGQHFIINTDHQSLKYLLEQRITTPLQ</sequence>
<keyword evidence="1" id="KW-0511">Multifunctional enzyme</keyword>
<dbReference type="CDD" id="cd00303">
    <property type="entry name" value="retropepsin_like"/>
    <property type="match status" value="1"/>
</dbReference>
<feature type="compositionally biased region" description="Basic and acidic residues" evidence="2">
    <location>
        <begin position="68"/>
        <end position="84"/>
    </location>
</feature>
<dbReference type="InterPro" id="IPR043128">
    <property type="entry name" value="Rev_trsase/Diguanyl_cyclase"/>
</dbReference>
<dbReference type="InterPro" id="IPR043502">
    <property type="entry name" value="DNA/RNA_pol_sf"/>
</dbReference>
<dbReference type="Pfam" id="PF17919">
    <property type="entry name" value="RT_RNaseH_2"/>
    <property type="match status" value="1"/>
</dbReference>
<dbReference type="PANTHER" id="PTHR37984:SF5">
    <property type="entry name" value="PROTEIN NYNRIN-LIKE"/>
    <property type="match status" value="1"/>
</dbReference>
<dbReference type="CDD" id="cd01647">
    <property type="entry name" value="RT_LTR"/>
    <property type="match status" value="1"/>
</dbReference>
<reference evidence="5" key="1">
    <citation type="submission" date="2025-08" db="UniProtKB">
        <authorList>
            <consortium name="RefSeq"/>
        </authorList>
    </citation>
    <scope>IDENTIFICATION</scope>
    <source>
        <tissue evidence="5">Leaves</tissue>
    </source>
</reference>